<evidence type="ECO:0000256" key="3">
    <source>
        <dbReference type="ARBA" id="ARBA00012662"/>
    </source>
</evidence>
<accession>W2TN20</accession>
<dbReference type="OMA" id="WNWNSRD"/>
<dbReference type="InterPro" id="IPR057739">
    <property type="entry name" value="Glyco_hydro_29_N"/>
</dbReference>
<keyword evidence="4" id="KW-0732">Signal</keyword>
<dbReference type="InterPro" id="IPR016286">
    <property type="entry name" value="FUC_metazoa-typ"/>
</dbReference>
<keyword evidence="9" id="KW-1185">Reference proteome</keyword>
<dbReference type="SMART" id="SM00812">
    <property type="entry name" value="Alpha_L_fucos"/>
    <property type="match status" value="1"/>
</dbReference>
<feature type="domain" description="Glycoside hydrolase family 29 N-terminal" evidence="7">
    <location>
        <begin position="12"/>
        <end position="152"/>
    </location>
</feature>
<dbReference type="GO" id="GO:0005764">
    <property type="term" value="C:lysosome"/>
    <property type="evidence" value="ECO:0007669"/>
    <property type="project" value="TreeGrafter"/>
</dbReference>
<dbReference type="AlphaFoldDB" id="W2TN20"/>
<gene>
    <name evidence="8" type="ORF">NECAME_01807</name>
</gene>
<name>W2TN20_NECAM</name>
<dbReference type="Gene3D" id="3.20.20.80">
    <property type="entry name" value="Glycosidases"/>
    <property type="match status" value="2"/>
</dbReference>
<dbReference type="OrthoDB" id="6039950at2759"/>
<dbReference type="InterPro" id="IPR017853">
    <property type="entry name" value="GH"/>
</dbReference>
<evidence type="ECO:0000256" key="4">
    <source>
        <dbReference type="ARBA" id="ARBA00022729"/>
    </source>
</evidence>
<keyword evidence="6" id="KW-0326">Glycosidase</keyword>
<dbReference type="PANTHER" id="PTHR10030:SF37">
    <property type="entry name" value="ALPHA-L-FUCOSIDASE-RELATED"/>
    <property type="match status" value="1"/>
</dbReference>
<evidence type="ECO:0000256" key="6">
    <source>
        <dbReference type="ARBA" id="ARBA00023295"/>
    </source>
</evidence>
<dbReference type="SUPFAM" id="SSF51445">
    <property type="entry name" value="(Trans)glycosidases"/>
    <property type="match status" value="1"/>
</dbReference>
<dbReference type="GO" id="GO:0006004">
    <property type="term" value="P:fucose metabolic process"/>
    <property type="evidence" value="ECO:0007669"/>
    <property type="project" value="InterPro"/>
</dbReference>
<dbReference type="InterPro" id="IPR018526">
    <property type="entry name" value="Glyco_hydro_29_CS"/>
</dbReference>
<dbReference type="KEGG" id="nai:NECAME_01807"/>
<evidence type="ECO:0000313" key="8">
    <source>
        <dbReference type="EMBL" id="ETN83500.1"/>
    </source>
</evidence>
<feature type="domain" description="Glycoside hydrolase family 29 N-terminal" evidence="7">
    <location>
        <begin position="154"/>
        <end position="255"/>
    </location>
</feature>
<dbReference type="Proteomes" id="UP000053676">
    <property type="component" value="Unassembled WGS sequence"/>
</dbReference>
<proteinExistence type="inferred from homology"/>
<evidence type="ECO:0000256" key="2">
    <source>
        <dbReference type="ARBA" id="ARBA00007951"/>
    </source>
</evidence>
<evidence type="ECO:0000313" key="9">
    <source>
        <dbReference type="Proteomes" id="UP000053676"/>
    </source>
</evidence>
<dbReference type="GO" id="GO:0004560">
    <property type="term" value="F:alpha-L-fucosidase activity"/>
    <property type="evidence" value="ECO:0007669"/>
    <property type="project" value="UniProtKB-EC"/>
</dbReference>
<comment type="function">
    <text evidence="1">Alpha-L-fucosidase is responsible for hydrolyzing the alpha-1,6-linked fucose joined to the reducing-end N-acetylglucosamine of the carbohydrate moieties of glycoproteins.</text>
</comment>
<dbReference type="PROSITE" id="PS00385">
    <property type="entry name" value="ALPHA_L_FUCOSIDASE"/>
    <property type="match status" value="1"/>
</dbReference>
<dbReference type="PRINTS" id="PR00741">
    <property type="entry name" value="GLHYDRLASE29"/>
</dbReference>
<dbReference type="EC" id="3.2.1.51" evidence="3"/>
<organism evidence="8 9">
    <name type="scientific">Necator americanus</name>
    <name type="common">Human hookworm</name>
    <dbReference type="NCBI Taxonomy" id="51031"/>
    <lineage>
        <taxon>Eukaryota</taxon>
        <taxon>Metazoa</taxon>
        <taxon>Ecdysozoa</taxon>
        <taxon>Nematoda</taxon>
        <taxon>Chromadorea</taxon>
        <taxon>Rhabditida</taxon>
        <taxon>Rhabditina</taxon>
        <taxon>Rhabditomorpha</taxon>
        <taxon>Strongyloidea</taxon>
        <taxon>Ancylostomatidae</taxon>
        <taxon>Bunostominae</taxon>
        <taxon>Necator</taxon>
    </lineage>
</organism>
<keyword evidence="5" id="KW-0378">Hydrolase</keyword>
<reference evidence="9" key="1">
    <citation type="journal article" date="2014" name="Nat. Genet.">
        <title>Genome of the human hookworm Necator americanus.</title>
        <authorList>
            <person name="Tang Y.T."/>
            <person name="Gao X."/>
            <person name="Rosa B.A."/>
            <person name="Abubucker S."/>
            <person name="Hallsworth-Pepin K."/>
            <person name="Martin J."/>
            <person name="Tyagi R."/>
            <person name="Heizer E."/>
            <person name="Zhang X."/>
            <person name="Bhonagiri-Palsikar V."/>
            <person name="Minx P."/>
            <person name="Warren W.C."/>
            <person name="Wang Q."/>
            <person name="Zhan B."/>
            <person name="Hotez P.J."/>
            <person name="Sternberg P.W."/>
            <person name="Dougall A."/>
            <person name="Gaze S.T."/>
            <person name="Mulvenna J."/>
            <person name="Sotillo J."/>
            <person name="Ranganathan S."/>
            <person name="Rabelo E.M."/>
            <person name="Wilson R.K."/>
            <person name="Felgner P.L."/>
            <person name="Bethony J."/>
            <person name="Hawdon J.M."/>
            <person name="Gasser R.B."/>
            <person name="Loukas A."/>
            <person name="Mitreva M."/>
        </authorList>
    </citation>
    <scope>NUCLEOTIDE SEQUENCE [LARGE SCALE GENOMIC DNA]</scope>
</reference>
<dbReference type="Pfam" id="PF01120">
    <property type="entry name" value="Alpha_L_fucos"/>
    <property type="match status" value="2"/>
</dbReference>
<dbReference type="STRING" id="51031.W2TN20"/>
<dbReference type="PANTHER" id="PTHR10030">
    <property type="entry name" value="ALPHA-L-FUCOSIDASE"/>
    <property type="match status" value="1"/>
</dbReference>
<dbReference type="InterPro" id="IPR000933">
    <property type="entry name" value="Glyco_hydro_29"/>
</dbReference>
<dbReference type="GO" id="GO:0016139">
    <property type="term" value="P:glycoside catabolic process"/>
    <property type="evidence" value="ECO:0007669"/>
    <property type="project" value="TreeGrafter"/>
</dbReference>
<evidence type="ECO:0000256" key="5">
    <source>
        <dbReference type="ARBA" id="ARBA00022801"/>
    </source>
</evidence>
<dbReference type="EMBL" id="KI658196">
    <property type="protein sequence ID" value="ETN83500.1"/>
    <property type="molecule type" value="Genomic_DNA"/>
</dbReference>
<comment type="similarity">
    <text evidence="2">Belongs to the glycosyl hydrolase 29 family.</text>
</comment>
<evidence type="ECO:0000259" key="7">
    <source>
        <dbReference type="Pfam" id="PF01120"/>
    </source>
</evidence>
<sequence>MADVPERSHAATTQQCHHDIKPTWPSLDARPLPQWYDDAKFGIFCHWGLYSVPAYRSEWMWWYWKGDNPDKDVVNYINRNYKPGTTYADFAKDVCDKFTAELFNAKEFADIVSSSGAKYFVFTSKHHEGFTMWPTRTSWNWNSVDIGPKRDIQVSFPQLLEIVNRYKPEIVWSDGDWGRTDEYWKSKEFLAWLYNTSPIKDYVVVNDRWGADSIGKHGGFLTYADHYDPGKLLKRKWENCMTLDKSSWGNRRTMKTKVTFLGTDISFKPGAKSSLVIEFDRIPWRHLLRTDVMVLKIENAASQTRVPPHRTDHHVESRTNSMNFADFQWAYNAF</sequence>
<protein>
    <recommendedName>
        <fullName evidence="3">alpha-L-fucosidase</fullName>
        <ecNumber evidence="3">3.2.1.51</ecNumber>
    </recommendedName>
</protein>
<evidence type="ECO:0000256" key="1">
    <source>
        <dbReference type="ARBA" id="ARBA00004071"/>
    </source>
</evidence>